<dbReference type="InterPro" id="IPR008630">
    <property type="entry name" value="Glyco_trans_34"/>
</dbReference>
<accession>A0A9Q8ZE55</accession>
<gene>
    <name evidence="6" type="ORF">yc1106_08288</name>
</gene>
<keyword evidence="2" id="KW-0328">Glycosyltransferase</keyword>
<evidence type="ECO:0000256" key="3">
    <source>
        <dbReference type="ARBA" id="ARBA00022679"/>
    </source>
</evidence>
<evidence type="ECO:0000256" key="4">
    <source>
        <dbReference type="SAM" id="MobiDB-lite"/>
    </source>
</evidence>
<dbReference type="Proteomes" id="UP001056012">
    <property type="component" value="Chromosome 6"/>
</dbReference>
<keyword evidence="5" id="KW-1133">Transmembrane helix</keyword>
<feature type="region of interest" description="Disordered" evidence="4">
    <location>
        <begin position="1"/>
        <end position="23"/>
    </location>
</feature>
<dbReference type="PANTHER" id="PTHR31306">
    <property type="entry name" value="ALPHA-1,6-MANNOSYLTRANSFERASE MNN11-RELATED"/>
    <property type="match status" value="1"/>
</dbReference>
<dbReference type="VEuPathDB" id="FungiDB:yc1106_08288"/>
<organism evidence="6 7">
    <name type="scientific">Curvularia clavata</name>
    <dbReference type="NCBI Taxonomy" id="95742"/>
    <lineage>
        <taxon>Eukaryota</taxon>
        <taxon>Fungi</taxon>
        <taxon>Dikarya</taxon>
        <taxon>Ascomycota</taxon>
        <taxon>Pezizomycotina</taxon>
        <taxon>Dothideomycetes</taxon>
        <taxon>Pleosporomycetidae</taxon>
        <taxon>Pleosporales</taxon>
        <taxon>Pleosporineae</taxon>
        <taxon>Pleosporaceae</taxon>
        <taxon>Curvularia</taxon>
    </lineage>
</organism>
<name>A0A9Q8ZE55_CURCL</name>
<keyword evidence="5" id="KW-0472">Membrane</keyword>
<proteinExistence type="inferred from homology"/>
<protein>
    <submittedName>
        <fullName evidence="6">Glycosyltransferase family 34 protein</fullName>
    </submittedName>
</protein>
<keyword evidence="5" id="KW-0812">Transmembrane</keyword>
<evidence type="ECO:0000313" key="6">
    <source>
        <dbReference type="EMBL" id="USP81014.1"/>
    </source>
</evidence>
<dbReference type="InterPro" id="IPR029044">
    <property type="entry name" value="Nucleotide-diphossugar_trans"/>
</dbReference>
<dbReference type="GO" id="GO:0000136">
    <property type="term" value="C:mannan polymerase complex"/>
    <property type="evidence" value="ECO:0007669"/>
    <property type="project" value="TreeGrafter"/>
</dbReference>
<keyword evidence="3" id="KW-0808">Transferase</keyword>
<evidence type="ECO:0000256" key="2">
    <source>
        <dbReference type="ARBA" id="ARBA00022676"/>
    </source>
</evidence>
<dbReference type="Pfam" id="PF05637">
    <property type="entry name" value="Glyco_transf_34"/>
    <property type="match status" value="1"/>
</dbReference>
<dbReference type="FunFam" id="3.90.550.10:FF:000149">
    <property type="entry name" value="Alpha-1,6-mannosyltransferase subunit"/>
    <property type="match status" value="1"/>
</dbReference>
<dbReference type="PANTHER" id="PTHR31306:SF10">
    <property type="entry name" value="ALPHA-1,6-MANNOSYLTRANSFERASE MNN11-RELATED"/>
    <property type="match status" value="1"/>
</dbReference>
<reference evidence="6" key="1">
    <citation type="submission" date="2021-12" db="EMBL/GenBank/DDBJ databases">
        <title>Curvularia clavata genome.</title>
        <authorList>
            <person name="Cao Y."/>
        </authorList>
    </citation>
    <scope>NUCLEOTIDE SEQUENCE</scope>
    <source>
        <strain evidence="6">Yc1106</strain>
    </source>
</reference>
<sequence>MHLAMPPRKTSRPPAYDARSQGGIPIPPALKNLLRSRAGRLLAGGILGFFVLVWMLSGSGGSTTRKGTKVGGWTTANIPKPKIGSGPPVVIVTVVDPKMDPTWTAKIRKNREAYARKHGYLTFFPTNNQYPIGNSPATWSRVPAVRHAMTLYPTSMFVWYLDHTALIMNMDIPLHAAVLAPTKLESYMLTNAPVVPPESVIKTFSNLKGDRIDFVITQDKDGLAPSSFVIRNGEWAKFFLDAWFDPIYRSYNFQKAEYHALEHIVQWHGTILAKLAMIPQNLLNSYAVGPANERNGQFKDGDIVAGFPGCDREGRNCAVEQQAYLAKLENIS</sequence>
<comment type="similarity">
    <text evidence="1">Belongs to the glycosyltransferase 34 family.</text>
</comment>
<evidence type="ECO:0000256" key="5">
    <source>
        <dbReference type="SAM" id="Phobius"/>
    </source>
</evidence>
<evidence type="ECO:0000256" key="1">
    <source>
        <dbReference type="ARBA" id="ARBA00005664"/>
    </source>
</evidence>
<dbReference type="GO" id="GO:0000009">
    <property type="term" value="F:alpha-1,6-mannosyltransferase activity"/>
    <property type="evidence" value="ECO:0007669"/>
    <property type="project" value="TreeGrafter"/>
</dbReference>
<keyword evidence="7" id="KW-1185">Reference proteome</keyword>
<dbReference type="EMBL" id="CP089279">
    <property type="protein sequence ID" value="USP81014.1"/>
    <property type="molecule type" value="Genomic_DNA"/>
</dbReference>
<evidence type="ECO:0000313" key="7">
    <source>
        <dbReference type="Proteomes" id="UP001056012"/>
    </source>
</evidence>
<dbReference type="Gene3D" id="3.90.550.10">
    <property type="entry name" value="Spore Coat Polysaccharide Biosynthesis Protein SpsA, Chain A"/>
    <property type="match status" value="1"/>
</dbReference>
<dbReference type="GO" id="GO:0006487">
    <property type="term" value="P:protein N-linked glycosylation"/>
    <property type="evidence" value="ECO:0007669"/>
    <property type="project" value="TreeGrafter"/>
</dbReference>
<feature type="transmembrane region" description="Helical" evidence="5">
    <location>
        <begin position="38"/>
        <end position="56"/>
    </location>
</feature>
<dbReference type="AlphaFoldDB" id="A0A9Q8ZE55"/>
<dbReference type="OrthoDB" id="205108at2759"/>